<dbReference type="InterPro" id="IPR002748">
    <property type="entry name" value="CbiD"/>
</dbReference>
<dbReference type="GO" id="GO:0019251">
    <property type="term" value="P:anaerobic cobalamin biosynthetic process"/>
    <property type="evidence" value="ECO:0007669"/>
    <property type="project" value="UniProtKB-UniRule"/>
</dbReference>
<evidence type="ECO:0000313" key="7">
    <source>
        <dbReference type="Proteomes" id="UP000095658"/>
    </source>
</evidence>
<comment type="similarity">
    <text evidence="5">Belongs to the CbiD family.</text>
</comment>
<dbReference type="EC" id="2.1.1.195" evidence="5"/>
<dbReference type="PANTHER" id="PTHR35863">
    <property type="entry name" value="COBALT-PRECORRIN-5B C(1)-METHYLTRANSFERASE"/>
    <property type="match status" value="1"/>
</dbReference>
<keyword evidence="1 5" id="KW-0169">Cobalamin biosynthesis</keyword>
<dbReference type="NCBIfam" id="NF000849">
    <property type="entry name" value="PRK00075.1-1"/>
    <property type="match status" value="1"/>
</dbReference>
<dbReference type="NCBIfam" id="TIGR00312">
    <property type="entry name" value="cbiD"/>
    <property type="match status" value="1"/>
</dbReference>
<dbReference type="Gene3D" id="3.30.2110.10">
    <property type="entry name" value="CbiD-like"/>
    <property type="match status" value="1"/>
</dbReference>
<comment type="caution">
    <text evidence="6">The sequence shown here is derived from an EMBL/GenBank/DDBJ whole genome shotgun (WGS) entry which is preliminary data.</text>
</comment>
<evidence type="ECO:0000256" key="5">
    <source>
        <dbReference type="HAMAP-Rule" id="MF_00787"/>
    </source>
</evidence>
<proteinExistence type="inferred from homology"/>
<dbReference type="PIRSF" id="PIRSF026782">
    <property type="entry name" value="CbiD"/>
    <property type="match status" value="1"/>
</dbReference>
<evidence type="ECO:0000256" key="2">
    <source>
        <dbReference type="ARBA" id="ARBA00022603"/>
    </source>
</evidence>
<comment type="function">
    <text evidence="5">Catalyzes the methylation of C-1 in cobalt-precorrin-5B to form cobalt-precorrin-6A.</text>
</comment>
<dbReference type="EMBL" id="MAMP01000024">
    <property type="protein sequence ID" value="OES43817.1"/>
    <property type="molecule type" value="Genomic_DNA"/>
</dbReference>
<dbReference type="GO" id="GO:0043780">
    <property type="term" value="F:cobalt-precorrin-5B C1-methyltransferase activity"/>
    <property type="evidence" value="ECO:0007669"/>
    <property type="project" value="RHEA"/>
</dbReference>
<keyword evidence="4 5" id="KW-0949">S-adenosyl-L-methionine</keyword>
<dbReference type="Pfam" id="PF01888">
    <property type="entry name" value="CbiD"/>
    <property type="match status" value="1"/>
</dbReference>
<evidence type="ECO:0000256" key="4">
    <source>
        <dbReference type="ARBA" id="ARBA00022691"/>
    </source>
</evidence>
<evidence type="ECO:0000256" key="3">
    <source>
        <dbReference type="ARBA" id="ARBA00022679"/>
    </source>
</evidence>
<accession>A0A1E7DL41</accession>
<dbReference type="OrthoDB" id="6439987at2"/>
<dbReference type="InterPro" id="IPR036074">
    <property type="entry name" value="CbiD_sf"/>
</dbReference>
<dbReference type="AlphaFoldDB" id="A0A1E7DL41"/>
<dbReference type="SUPFAM" id="SSF111342">
    <property type="entry name" value="CbiD-like"/>
    <property type="match status" value="1"/>
</dbReference>
<evidence type="ECO:0000256" key="1">
    <source>
        <dbReference type="ARBA" id="ARBA00022573"/>
    </source>
</evidence>
<comment type="pathway">
    <text evidence="5">Cofactor biosynthesis; adenosylcobalamin biosynthesis; cob(II)yrinate a,c-diamide from sirohydrochlorin (anaerobic route): step 6/10.</text>
</comment>
<sequence>MKPVPDKPLRTGYTTGSCATAAAKLALQTLLTGQQPESVSIYLPAKQWAHFTPEFVEVSAASVKAGIKKDAGDDPDITHGAVICAEVSWSEAAGVHLDGGEGVGRATKPGLDVAPGEAAINPVPRRMITEAVTELLDESGAGKGVRVIISIPGGEELAKKTLNARLGILGGLSILGTSGIVRPFSTSAYRASIVKAIEVAVAAGCTHIAATTGGRSEKYAMAQLPDLPEEAFIEMGDFVGFTLKHCKRLGIQKVTLAGMPGKFSKVAQGVMMVHSKSAPVDMNFLAGMAEEAGAAPEKIEEVRGANTATHAAELMADYPAFFALFCRSCSVNAVREVRGGMYVDTLLFAMKGQLLGKAEYSE</sequence>
<dbReference type="RefSeq" id="WP_069939595.1">
    <property type="nucleotide sequence ID" value="NZ_MAMP01000024.1"/>
</dbReference>
<protein>
    <recommendedName>
        <fullName evidence="5">Cobalt-precorrin-5B C(1)-methyltransferase</fullName>
        <ecNumber evidence="5">2.1.1.195</ecNumber>
    </recommendedName>
    <alternativeName>
        <fullName evidence="5">Cobalt-precorrin-6A synthase</fullName>
    </alternativeName>
</protein>
<comment type="catalytic activity">
    <reaction evidence="5">
        <text>Co-precorrin-5B + S-adenosyl-L-methionine = Co-precorrin-6A + S-adenosyl-L-homocysteine</text>
        <dbReference type="Rhea" id="RHEA:26285"/>
        <dbReference type="ChEBI" id="CHEBI:57856"/>
        <dbReference type="ChEBI" id="CHEBI:59789"/>
        <dbReference type="ChEBI" id="CHEBI:60063"/>
        <dbReference type="ChEBI" id="CHEBI:60064"/>
        <dbReference type="EC" id="2.1.1.195"/>
    </reaction>
</comment>
<dbReference type="UniPathway" id="UPA00148">
    <property type="reaction ID" value="UER00227"/>
</dbReference>
<dbReference type="Proteomes" id="UP000095658">
    <property type="component" value="Unassembled WGS sequence"/>
</dbReference>
<evidence type="ECO:0000313" key="6">
    <source>
        <dbReference type="EMBL" id="OES43817.1"/>
    </source>
</evidence>
<gene>
    <name evidence="5" type="primary">cbiD</name>
    <name evidence="6" type="ORF">BA724_12025</name>
</gene>
<keyword evidence="7" id="KW-1185">Reference proteome</keyword>
<reference evidence="6 7" key="1">
    <citation type="submission" date="2016-06" db="EMBL/GenBank/DDBJ databases">
        <title>Domibacillus iocasae genome sequencing.</title>
        <authorList>
            <person name="Verma A."/>
            <person name="Pal Y."/>
            <person name="Ojha A.K."/>
            <person name="Krishnamurthi S."/>
        </authorList>
    </citation>
    <scope>NUCLEOTIDE SEQUENCE [LARGE SCALE GENOMIC DNA]</scope>
    <source>
        <strain evidence="6 7">DSM 29979</strain>
    </source>
</reference>
<name>A0A1E7DL41_9BACI</name>
<dbReference type="HAMAP" id="MF_00787">
    <property type="entry name" value="CbiD"/>
    <property type="match status" value="1"/>
</dbReference>
<keyword evidence="3 5" id="KW-0808">Transferase</keyword>
<organism evidence="6 7">
    <name type="scientific">Domibacillus iocasae</name>
    <dbReference type="NCBI Taxonomy" id="1714016"/>
    <lineage>
        <taxon>Bacteria</taxon>
        <taxon>Bacillati</taxon>
        <taxon>Bacillota</taxon>
        <taxon>Bacilli</taxon>
        <taxon>Bacillales</taxon>
        <taxon>Bacillaceae</taxon>
        <taxon>Domibacillus</taxon>
    </lineage>
</organism>
<dbReference type="STRING" id="1714016.BA724_12025"/>
<dbReference type="GO" id="GO:0032259">
    <property type="term" value="P:methylation"/>
    <property type="evidence" value="ECO:0007669"/>
    <property type="project" value="UniProtKB-KW"/>
</dbReference>
<keyword evidence="2 5" id="KW-0489">Methyltransferase</keyword>
<dbReference type="PANTHER" id="PTHR35863:SF1">
    <property type="entry name" value="COBALT-PRECORRIN-5B C(1)-METHYLTRANSFERASE"/>
    <property type="match status" value="1"/>
</dbReference>